<dbReference type="Pfam" id="PF00113">
    <property type="entry name" value="Enolase_C"/>
    <property type="match status" value="1"/>
</dbReference>
<comment type="similarity">
    <text evidence="2 12">Belongs to the enolase family.</text>
</comment>
<dbReference type="GO" id="GO:0009986">
    <property type="term" value="C:cell surface"/>
    <property type="evidence" value="ECO:0007669"/>
    <property type="project" value="UniProtKB-SubCell"/>
</dbReference>
<dbReference type="Gene3D" id="3.30.390.10">
    <property type="entry name" value="Enolase-like, N-terminal domain"/>
    <property type="match status" value="1"/>
</dbReference>
<dbReference type="InterPro" id="IPR036849">
    <property type="entry name" value="Enolase-like_C_sf"/>
</dbReference>
<dbReference type="GO" id="GO:0000015">
    <property type="term" value="C:phosphopyruvate hydratase complex"/>
    <property type="evidence" value="ECO:0007669"/>
    <property type="project" value="InterPro"/>
</dbReference>
<dbReference type="GO" id="GO:0005576">
    <property type="term" value="C:extracellular region"/>
    <property type="evidence" value="ECO:0007669"/>
    <property type="project" value="UniProtKB-SubCell"/>
</dbReference>
<feature type="binding site" evidence="14">
    <location>
        <position position="157"/>
    </location>
    <ligand>
        <name>substrate</name>
    </ligand>
</feature>
<keyword evidence="8 12" id="KW-0460">Magnesium</keyword>
<comment type="subcellular location">
    <subcellularLocation>
        <location evidence="12">Cytoplasm</location>
    </subcellularLocation>
    <subcellularLocation>
        <location evidence="12">Secreted</location>
    </subcellularLocation>
    <subcellularLocation>
        <location evidence="12">Cell surface</location>
    </subcellularLocation>
    <text evidence="12">Fractions of enolase are present in both the cytoplasm and on the cell surface.</text>
</comment>
<comment type="cofactor">
    <cofactor evidence="15">
        <name>Mg(2+)</name>
        <dbReference type="ChEBI" id="CHEBI:18420"/>
    </cofactor>
    <text evidence="15">Mg(2+) is required for catalysis and for stabilizing the dimer.</text>
</comment>
<keyword evidence="10 12" id="KW-0456">Lyase</keyword>
<name>A0A9Q9BTY7_9STAP</name>
<dbReference type="PRINTS" id="PR00148">
    <property type="entry name" value="ENOLASE"/>
</dbReference>
<comment type="catalytic activity">
    <reaction evidence="11">
        <text>(2R)-2-phosphoglycerate = phosphoenolpyruvate + H2O</text>
        <dbReference type="Rhea" id="RHEA:10164"/>
        <dbReference type="ChEBI" id="CHEBI:15377"/>
        <dbReference type="ChEBI" id="CHEBI:58289"/>
        <dbReference type="ChEBI" id="CHEBI:58702"/>
        <dbReference type="EC" id="4.2.1.11"/>
    </reaction>
    <physiologicalReaction direction="left-to-right" evidence="11">
        <dbReference type="Rhea" id="RHEA:10165"/>
    </physiologicalReaction>
</comment>
<organism evidence="19 21">
    <name type="scientific">Macrococcus equipercicus</name>
    <dbReference type="NCBI Taxonomy" id="69967"/>
    <lineage>
        <taxon>Bacteria</taxon>
        <taxon>Bacillati</taxon>
        <taxon>Bacillota</taxon>
        <taxon>Bacilli</taxon>
        <taxon>Bacillales</taxon>
        <taxon>Staphylococcaceae</taxon>
        <taxon>Macrococcus</taxon>
    </lineage>
</organism>
<reference evidence="18 20" key="1">
    <citation type="submission" date="2019-09" db="EMBL/GenBank/DDBJ databases">
        <authorList>
            <person name="Mazhar S."/>
            <person name="Altermann E."/>
            <person name="Hill C."/>
            <person name="Mcauliffe O."/>
        </authorList>
    </citation>
    <scope>NUCLEOTIDE SEQUENCE [LARGE SCALE GENOMIC DNA]</scope>
    <source>
        <strain evidence="18 20">ATCC 51831</strain>
    </source>
</reference>
<dbReference type="GO" id="GO:0004634">
    <property type="term" value="F:phosphopyruvate hydratase activity"/>
    <property type="evidence" value="ECO:0007669"/>
    <property type="project" value="UniProtKB-UniRule"/>
</dbReference>
<feature type="binding site" evidence="14">
    <location>
        <position position="318"/>
    </location>
    <ligand>
        <name>substrate</name>
    </ligand>
</feature>
<feature type="binding site" evidence="12 15">
    <location>
        <position position="318"/>
    </location>
    <ligand>
        <name>Mg(2+)</name>
        <dbReference type="ChEBI" id="CHEBI:18420"/>
    </ligand>
</feature>
<evidence type="ECO:0000256" key="9">
    <source>
        <dbReference type="ARBA" id="ARBA00023152"/>
    </source>
</evidence>
<dbReference type="InterPro" id="IPR000941">
    <property type="entry name" value="Enolase"/>
</dbReference>
<dbReference type="Gene3D" id="3.20.20.120">
    <property type="entry name" value="Enolase-like C-terminal domain"/>
    <property type="match status" value="1"/>
</dbReference>
<keyword evidence="6 12" id="KW-0964">Secreted</keyword>
<dbReference type="FunFam" id="3.30.390.10:FF:000001">
    <property type="entry name" value="Enolase"/>
    <property type="match status" value="1"/>
</dbReference>
<feature type="binding site" evidence="14">
    <location>
        <begin position="370"/>
        <end position="373"/>
    </location>
    <ligand>
        <name>substrate</name>
    </ligand>
</feature>
<dbReference type="GO" id="GO:0000287">
    <property type="term" value="F:magnesium ion binding"/>
    <property type="evidence" value="ECO:0007669"/>
    <property type="project" value="UniProtKB-UniRule"/>
</dbReference>
<dbReference type="InterPro" id="IPR020809">
    <property type="entry name" value="Enolase_CS"/>
</dbReference>
<feature type="binding site" evidence="12">
    <location>
        <position position="165"/>
    </location>
    <ligand>
        <name>(2R)-2-phosphoglycerate</name>
        <dbReference type="ChEBI" id="CHEBI:58289"/>
    </ligand>
</feature>
<feature type="binding site" evidence="12">
    <location>
        <position position="372"/>
    </location>
    <ligand>
        <name>(2R)-2-phosphoglycerate</name>
        <dbReference type="ChEBI" id="CHEBI:58289"/>
    </ligand>
</feature>
<feature type="binding site" evidence="12 15">
    <location>
        <position position="291"/>
    </location>
    <ligand>
        <name>Mg(2+)</name>
        <dbReference type="ChEBI" id="CHEBI:18420"/>
    </ligand>
</feature>
<dbReference type="KEGG" id="mequ:KFV11_03100"/>
<dbReference type="Proteomes" id="UP001057381">
    <property type="component" value="Chromosome"/>
</dbReference>
<reference evidence="19" key="2">
    <citation type="submission" date="2021-04" db="EMBL/GenBank/DDBJ databases">
        <title>Complete Genome Sequences of Macrococcus spp. from dog and cattle.</title>
        <authorList>
            <person name="Schwendener S."/>
            <person name="Perreten V."/>
        </authorList>
    </citation>
    <scope>NUCLEOTIDE SEQUENCE</scope>
    <source>
        <strain evidence="19">Epi0143-OL</strain>
    </source>
</reference>
<dbReference type="RefSeq" id="WP_149458054.1">
    <property type="nucleotide sequence ID" value="NZ_CP073809.1"/>
</dbReference>
<evidence type="ECO:0000313" key="18">
    <source>
        <dbReference type="EMBL" id="KAA1042503.1"/>
    </source>
</evidence>
<evidence type="ECO:0000256" key="4">
    <source>
        <dbReference type="ARBA" id="ARBA00017068"/>
    </source>
</evidence>
<evidence type="ECO:0000256" key="8">
    <source>
        <dbReference type="ARBA" id="ARBA00022842"/>
    </source>
</evidence>
<comment type="function">
    <text evidence="12">Catalyzes the reversible conversion of 2-phosphoglycerate (2-PG) into phosphoenolpyruvate (PEP). It is essential for the degradation of carbohydrates via glycolysis.</text>
</comment>
<dbReference type="SUPFAM" id="SSF54826">
    <property type="entry name" value="Enolase N-terminal domain-like"/>
    <property type="match status" value="1"/>
</dbReference>
<dbReference type="EMBL" id="SCWC02000001">
    <property type="protein sequence ID" value="KAA1042503.1"/>
    <property type="molecule type" value="Genomic_DNA"/>
</dbReference>
<keyword evidence="20" id="KW-1185">Reference proteome</keyword>
<dbReference type="EC" id="4.2.1.11" evidence="3 12"/>
<comment type="cofactor">
    <cofactor evidence="12">
        <name>Mg(2+)</name>
        <dbReference type="ChEBI" id="CHEBI:18420"/>
    </cofactor>
    <text evidence="12">Binds a second Mg(2+) ion via substrate during catalysis.</text>
</comment>
<dbReference type="EMBL" id="CP073809">
    <property type="protein sequence ID" value="UTH14364.1"/>
    <property type="molecule type" value="Genomic_DNA"/>
</dbReference>
<evidence type="ECO:0000256" key="12">
    <source>
        <dbReference type="HAMAP-Rule" id="MF_00318"/>
    </source>
</evidence>
<keyword evidence="9 12" id="KW-0324">Glycolysis</keyword>
<dbReference type="PANTHER" id="PTHR11902">
    <property type="entry name" value="ENOLASE"/>
    <property type="match status" value="1"/>
</dbReference>
<dbReference type="PANTHER" id="PTHR11902:SF1">
    <property type="entry name" value="ENOLASE"/>
    <property type="match status" value="1"/>
</dbReference>
<comment type="pathway">
    <text evidence="1 12">Carbohydrate degradation; glycolysis; pyruvate from D-glyceraldehyde 3-phosphate: step 4/5.</text>
</comment>
<dbReference type="AlphaFoldDB" id="A0A9Q9BTY7"/>
<dbReference type="SUPFAM" id="SSF51604">
    <property type="entry name" value="Enolase C-terminal domain-like"/>
    <property type="match status" value="1"/>
</dbReference>
<dbReference type="SFLD" id="SFLDS00001">
    <property type="entry name" value="Enolase"/>
    <property type="match status" value="1"/>
</dbReference>
<evidence type="ECO:0000313" key="21">
    <source>
        <dbReference type="Proteomes" id="UP001057381"/>
    </source>
</evidence>
<dbReference type="PIRSF" id="PIRSF001400">
    <property type="entry name" value="Enolase"/>
    <property type="match status" value="1"/>
</dbReference>
<evidence type="ECO:0000313" key="20">
    <source>
        <dbReference type="Proteomes" id="UP000295735"/>
    </source>
</evidence>
<dbReference type="OrthoDB" id="9804716at2"/>
<feature type="domain" description="Enolase C-terminal TIM barrel" evidence="16">
    <location>
        <begin position="141"/>
        <end position="431"/>
    </location>
</feature>
<feature type="active site" description="Proton donor" evidence="12 13">
    <location>
        <position position="207"/>
    </location>
</feature>
<evidence type="ECO:0000313" key="19">
    <source>
        <dbReference type="EMBL" id="UTH14364.1"/>
    </source>
</evidence>
<evidence type="ECO:0000256" key="2">
    <source>
        <dbReference type="ARBA" id="ARBA00009604"/>
    </source>
</evidence>
<feature type="binding site" evidence="12 15">
    <location>
        <position position="244"/>
    </location>
    <ligand>
        <name>Mg(2+)</name>
        <dbReference type="ChEBI" id="CHEBI:18420"/>
    </ligand>
</feature>
<feature type="domain" description="Enolase N-terminal" evidence="17">
    <location>
        <begin position="4"/>
        <end position="136"/>
    </location>
</feature>
<dbReference type="Pfam" id="PF03952">
    <property type="entry name" value="Enolase_N"/>
    <property type="match status" value="1"/>
</dbReference>
<feature type="binding site" evidence="14">
    <location>
        <position position="166"/>
    </location>
    <ligand>
        <name>substrate</name>
    </ligand>
</feature>
<keyword evidence="7 12" id="KW-0479">Metal-binding</keyword>
<dbReference type="HAMAP" id="MF_00318">
    <property type="entry name" value="Enolase"/>
    <property type="match status" value="1"/>
</dbReference>
<dbReference type="FunFam" id="3.20.20.120:FF:000001">
    <property type="entry name" value="Enolase"/>
    <property type="match status" value="1"/>
</dbReference>
<feature type="binding site" evidence="12">
    <location>
        <position position="343"/>
    </location>
    <ligand>
        <name>(2R)-2-phosphoglycerate</name>
        <dbReference type="ChEBI" id="CHEBI:58289"/>
    </ligand>
</feature>
<evidence type="ECO:0000259" key="17">
    <source>
        <dbReference type="SMART" id="SM01193"/>
    </source>
</evidence>
<evidence type="ECO:0000256" key="13">
    <source>
        <dbReference type="PIRSR" id="PIRSR001400-1"/>
    </source>
</evidence>
<feature type="active site" description="Proton acceptor" evidence="12 13">
    <location>
        <position position="343"/>
    </location>
</feature>
<sequence>MPIITDVYAREVLDSRGNPTIEVEVLTESGAFGRALVPSGASTGEHEAVELRDGDKSRYLGKGVEKAVENVNEIIAPEIIEGEFSVLEQVSIDKMLIALDGTENKGKLGANAILGVSMAVARAAADYLGQPLYKYLGGFNGTQLPVPMMNIVNGGSHSDAPIAFQEFMVLPVGAKNFKEALRWGAEIFHNLAKILKSRGLVTAVGDEGGFAPTFDGTEDAVETILEAIKAAGLEPGTDVFLGFDCASSEFYENGVYDYAKFEGEGGAKRTSAEQVDFLEELVNKYPILSIEDGMDENDWDGWKALTERLGDRVQLVGDDLFVTNTKILAEGIDKGIGNSILIKVNQIGTLTETFEAIEMAQKAGYTAVISHRSGETEDTTIADIAVATNAGQIKTGSLSRTDRIAKYNQLLRIEDELYETAKFEGLKSFYNLKK</sequence>
<evidence type="ECO:0000259" key="16">
    <source>
        <dbReference type="SMART" id="SM01192"/>
    </source>
</evidence>
<feature type="binding site" evidence="12">
    <location>
        <position position="373"/>
    </location>
    <ligand>
        <name>(2R)-2-phosphoglycerate</name>
        <dbReference type="ChEBI" id="CHEBI:58289"/>
    </ligand>
</feature>
<dbReference type="GO" id="GO:0006096">
    <property type="term" value="P:glycolytic process"/>
    <property type="evidence" value="ECO:0007669"/>
    <property type="project" value="UniProtKB-UniRule"/>
</dbReference>
<evidence type="ECO:0000256" key="15">
    <source>
        <dbReference type="PIRSR" id="PIRSR001400-3"/>
    </source>
</evidence>
<keyword evidence="5 12" id="KW-0963">Cytoplasm</keyword>
<dbReference type="SFLD" id="SFLDG00178">
    <property type="entry name" value="enolase"/>
    <property type="match status" value="1"/>
</dbReference>
<gene>
    <name evidence="12 19" type="primary">eno</name>
    <name evidence="18" type="ORF">ERX35_001065</name>
    <name evidence="19" type="ORF">KFV11_03100</name>
</gene>
<accession>A0A9Q9BTY7</accession>
<feature type="binding site" evidence="12">
    <location>
        <position position="394"/>
    </location>
    <ligand>
        <name>(2R)-2-phosphoglycerate</name>
        <dbReference type="ChEBI" id="CHEBI:58289"/>
    </ligand>
</feature>
<feature type="binding site" evidence="14">
    <location>
        <position position="394"/>
    </location>
    <ligand>
        <name>substrate</name>
    </ligand>
</feature>
<dbReference type="SFLD" id="SFLDF00002">
    <property type="entry name" value="enolase"/>
    <property type="match status" value="1"/>
</dbReference>
<dbReference type="PROSITE" id="PS00164">
    <property type="entry name" value="ENOLASE"/>
    <property type="match status" value="1"/>
</dbReference>
<protein>
    <recommendedName>
        <fullName evidence="4 12">Enolase</fullName>
        <ecNumber evidence="3 12">4.2.1.11</ecNumber>
    </recommendedName>
    <alternativeName>
        <fullName evidence="12">2-phospho-D-glycerate hydro-lyase</fullName>
    </alternativeName>
    <alternativeName>
        <fullName evidence="12">2-phosphoglycerate dehydratase</fullName>
    </alternativeName>
</protein>
<feature type="binding site" evidence="14">
    <location>
        <position position="291"/>
    </location>
    <ligand>
        <name>substrate</name>
    </ligand>
</feature>
<dbReference type="InterPro" id="IPR020811">
    <property type="entry name" value="Enolase_N"/>
</dbReference>
<evidence type="ECO:0000256" key="5">
    <source>
        <dbReference type="ARBA" id="ARBA00022490"/>
    </source>
</evidence>
<proteinExistence type="inferred from homology"/>
<evidence type="ECO:0000256" key="3">
    <source>
        <dbReference type="ARBA" id="ARBA00012058"/>
    </source>
</evidence>
<evidence type="ECO:0000256" key="10">
    <source>
        <dbReference type="ARBA" id="ARBA00023239"/>
    </source>
</evidence>
<dbReference type="InterPro" id="IPR029017">
    <property type="entry name" value="Enolase-like_N"/>
</dbReference>
<dbReference type="CDD" id="cd03313">
    <property type="entry name" value="enolase"/>
    <property type="match status" value="1"/>
</dbReference>
<dbReference type="Proteomes" id="UP000295735">
    <property type="component" value="Unassembled WGS sequence"/>
</dbReference>
<evidence type="ECO:0000256" key="14">
    <source>
        <dbReference type="PIRSR" id="PIRSR001400-2"/>
    </source>
</evidence>
<evidence type="ECO:0000256" key="1">
    <source>
        <dbReference type="ARBA" id="ARBA00005031"/>
    </source>
</evidence>
<dbReference type="NCBIfam" id="TIGR01060">
    <property type="entry name" value="eno"/>
    <property type="match status" value="1"/>
</dbReference>
<dbReference type="SMART" id="SM01192">
    <property type="entry name" value="Enolase_C"/>
    <property type="match status" value="1"/>
</dbReference>
<dbReference type="SMART" id="SM01193">
    <property type="entry name" value="Enolase_N"/>
    <property type="match status" value="1"/>
</dbReference>
<evidence type="ECO:0000256" key="7">
    <source>
        <dbReference type="ARBA" id="ARBA00022723"/>
    </source>
</evidence>
<evidence type="ECO:0000256" key="6">
    <source>
        <dbReference type="ARBA" id="ARBA00022525"/>
    </source>
</evidence>
<evidence type="ECO:0000256" key="11">
    <source>
        <dbReference type="ARBA" id="ARBA00048951"/>
    </source>
</evidence>
<dbReference type="InterPro" id="IPR020810">
    <property type="entry name" value="Enolase_C"/>
</dbReference>